<comment type="caution">
    <text evidence="3">The sequence shown here is derived from an EMBL/GenBank/DDBJ whole genome shotgun (WGS) entry which is preliminary data.</text>
</comment>
<dbReference type="Pfam" id="PF00656">
    <property type="entry name" value="Peptidase_C14"/>
    <property type="match status" value="1"/>
</dbReference>
<dbReference type="AlphaFoldDB" id="A0AAN9QAV0"/>
<comment type="similarity">
    <text evidence="1">Belongs to the peptidase C14B family.</text>
</comment>
<dbReference type="InterPro" id="IPR050452">
    <property type="entry name" value="Metacaspase"/>
</dbReference>
<accession>A0AAN9QAV0</accession>
<dbReference type="SUPFAM" id="SSF52129">
    <property type="entry name" value="Caspase-like"/>
    <property type="match status" value="1"/>
</dbReference>
<protein>
    <recommendedName>
        <fullName evidence="2">Peptidase C14 caspase domain-containing protein</fullName>
    </recommendedName>
</protein>
<evidence type="ECO:0000256" key="1">
    <source>
        <dbReference type="ARBA" id="ARBA00009005"/>
    </source>
</evidence>
<dbReference type="GO" id="GO:0006508">
    <property type="term" value="P:proteolysis"/>
    <property type="evidence" value="ECO:0007669"/>
    <property type="project" value="InterPro"/>
</dbReference>
<reference evidence="3 4" key="1">
    <citation type="submission" date="2024-01" db="EMBL/GenBank/DDBJ databases">
        <title>The genomes of 5 underutilized Papilionoideae crops provide insights into root nodulation and disease resistanc.</title>
        <authorList>
            <person name="Jiang F."/>
        </authorList>
    </citation>
    <scope>NUCLEOTIDE SEQUENCE [LARGE SCALE GENOMIC DNA]</scope>
    <source>
        <strain evidence="3">LVBAO_FW01</strain>
        <tissue evidence="3">Leaves</tissue>
    </source>
</reference>
<name>A0AAN9QAV0_CANGL</name>
<sequence length="365" mass="41254">MAIGMKKGWWNVWQPDQDNASADTITGNTGSDKQYGKALINNSGHVTGDGNGSLHLNTFNFNMNYVGWGNPVQFSHYPQLPPPRPLWSPSPHGNKRAVLIGISYCNKRTWRLKSSVHNARHMKYFLIHNLGFPCDSICMLTDDPEVESRVPTKQNMRKAMRWLVEGCQPGDSLVFYFSGHGSWVKDHNMDEVDGYDEAICPVDYEDKGRILDDEINATIVRPLPHNAKLHAIIDARCSGTILDLPFICKMDRKGYYEWEDHRHPIAGYKGSKGGLAICISACGDDGNAADKSALTYSFLHAMQNEPKLTYGHLLNVMRSINRRTKSRKFDLNGQELAWDTWLQHAHEPQLSSSEKFDIYSKSIVI</sequence>
<dbReference type="PANTHER" id="PTHR48104">
    <property type="entry name" value="METACASPASE-4"/>
    <property type="match status" value="1"/>
</dbReference>
<evidence type="ECO:0000313" key="3">
    <source>
        <dbReference type="EMBL" id="KAK7328144.1"/>
    </source>
</evidence>
<evidence type="ECO:0000313" key="4">
    <source>
        <dbReference type="Proteomes" id="UP001367508"/>
    </source>
</evidence>
<feature type="domain" description="Peptidase C14 caspase" evidence="2">
    <location>
        <begin position="95"/>
        <end position="352"/>
    </location>
</feature>
<dbReference type="InterPro" id="IPR029030">
    <property type="entry name" value="Caspase-like_dom_sf"/>
</dbReference>
<dbReference type="GO" id="GO:0004197">
    <property type="term" value="F:cysteine-type endopeptidase activity"/>
    <property type="evidence" value="ECO:0007669"/>
    <property type="project" value="InterPro"/>
</dbReference>
<dbReference type="EMBL" id="JAYMYQ010000005">
    <property type="protein sequence ID" value="KAK7328144.1"/>
    <property type="molecule type" value="Genomic_DNA"/>
</dbReference>
<proteinExistence type="inferred from homology"/>
<dbReference type="PANTHER" id="PTHR48104:SF11">
    <property type="entry name" value="ICE-LIKE PROTEASE (CASPASE) P20 DOMAIN PROTEIN"/>
    <property type="match status" value="1"/>
</dbReference>
<dbReference type="InterPro" id="IPR011600">
    <property type="entry name" value="Pept_C14_caspase"/>
</dbReference>
<gene>
    <name evidence="3" type="ORF">VNO77_22240</name>
</gene>
<keyword evidence="4" id="KW-1185">Reference proteome</keyword>
<dbReference type="Proteomes" id="UP001367508">
    <property type="component" value="Unassembled WGS sequence"/>
</dbReference>
<evidence type="ECO:0000259" key="2">
    <source>
        <dbReference type="Pfam" id="PF00656"/>
    </source>
</evidence>
<organism evidence="3 4">
    <name type="scientific">Canavalia gladiata</name>
    <name type="common">Sword bean</name>
    <name type="synonym">Dolichos gladiatus</name>
    <dbReference type="NCBI Taxonomy" id="3824"/>
    <lineage>
        <taxon>Eukaryota</taxon>
        <taxon>Viridiplantae</taxon>
        <taxon>Streptophyta</taxon>
        <taxon>Embryophyta</taxon>
        <taxon>Tracheophyta</taxon>
        <taxon>Spermatophyta</taxon>
        <taxon>Magnoliopsida</taxon>
        <taxon>eudicotyledons</taxon>
        <taxon>Gunneridae</taxon>
        <taxon>Pentapetalae</taxon>
        <taxon>rosids</taxon>
        <taxon>fabids</taxon>
        <taxon>Fabales</taxon>
        <taxon>Fabaceae</taxon>
        <taxon>Papilionoideae</taxon>
        <taxon>50 kb inversion clade</taxon>
        <taxon>NPAAA clade</taxon>
        <taxon>indigoferoid/millettioid clade</taxon>
        <taxon>Phaseoleae</taxon>
        <taxon>Canavalia</taxon>
    </lineage>
</organism>
<dbReference type="Gene3D" id="3.40.50.12660">
    <property type="match status" value="1"/>
</dbReference>
<dbReference type="GO" id="GO:0005737">
    <property type="term" value="C:cytoplasm"/>
    <property type="evidence" value="ECO:0007669"/>
    <property type="project" value="TreeGrafter"/>
</dbReference>